<protein>
    <submittedName>
        <fullName evidence="6">Metalloregulator ArsR/SmtB family transcription factor</fullName>
    </submittedName>
</protein>
<reference evidence="6 7" key="1">
    <citation type="submission" date="2019-12" db="EMBL/GenBank/DDBJ databases">
        <title>Devosia maris sp. nov., isolated from the deep seawater.</title>
        <authorList>
            <person name="Liu Y."/>
        </authorList>
    </citation>
    <scope>NUCLEOTIDE SEQUENCE [LARGE SCALE GENOMIC DNA]</scope>
    <source>
        <strain evidence="6 7">L53-10-65</strain>
    </source>
</reference>
<dbReference type="PANTHER" id="PTHR33154">
    <property type="entry name" value="TRANSCRIPTIONAL REGULATOR, ARSR FAMILY"/>
    <property type="match status" value="1"/>
</dbReference>
<dbReference type="Pfam" id="PF01022">
    <property type="entry name" value="HTH_5"/>
    <property type="match status" value="1"/>
</dbReference>
<feature type="compositionally biased region" description="Polar residues" evidence="4">
    <location>
        <begin position="121"/>
        <end position="134"/>
    </location>
</feature>
<keyword evidence="2" id="KW-0238">DNA-binding</keyword>
<name>A0A7X3FQD4_9HYPH</name>
<sequence>MTGNAAVTLTAGMTRRSKPPIAIYSALADATRCRIVEILMSGPIPVHTLADGFSISRPAISRHLRVLKTAGLVVEVKKGRENLYTLKASKLNAAVKWLNAIASRDPEVESAEERAAPASVPSVSGTATGVTTERTAPPHRSQRKKSEPTEAHGNVVTEPPLFAPKADKAARPARSTEVNQMGFDF</sequence>
<keyword evidence="3" id="KW-0804">Transcription</keyword>
<evidence type="ECO:0000256" key="2">
    <source>
        <dbReference type="ARBA" id="ARBA00023125"/>
    </source>
</evidence>
<keyword evidence="7" id="KW-1185">Reference proteome</keyword>
<dbReference type="GO" id="GO:0003677">
    <property type="term" value="F:DNA binding"/>
    <property type="evidence" value="ECO:0007669"/>
    <property type="project" value="UniProtKB-KW"/>
</dbReference>
<evidence type="ECO:0000256" key="4">
    <source>
        <dbReference type="SAM" id="MobiDB-lite"/>
    </source>
</evidence>
<evidence type="ECO:0000256" key="1">
    <source>
        <dbReference type="ARBA" id="ARBA00023015"/>
    </source>
</evidence>
<gene>
    <name evidence="6" type="ORF">GO014_02840</name>
</gene>
<dbReference type="InterPro" id="IPR036388">
    <property type="entry name" value="WH-like_DNA-bd_sf"/>
</dbReference>
<dbReference type="InterPro" id="IPR051081">
    <property type="entry name" value="HTH_MetalResp_TranReg"/>
</dbReference>
<dbReference type="EMBL" id="WQRF01000001">
    <property type="protein sequence ID" value="MVS97965.1"/>
    <property type="molecule type" value="Genomic_DNA"/>
</dbReference>
<dbReference type="InterPro" id="IPR001845">
    <property type="entry name" value="HTH_ArsR_DNA-bd_dom"/>
</dbReference>
<dbReference type="RefSeq" id="WP_157289045.1">
    <property type="nucleotide sequence ID" value="NZ_WQRF01000001.1"/>
</dbReference>
<feature type="region of interest" description="Disordered" evidence="4">
    <location>
        <begin position="107"/>
        <end position="185"/>
    </location>
</feature>
<evidence type="ECO:0000313" key="6">
    <source>
        <dbReference type="EMBL" id="MVS97965.1"/>
    </source>
</evidence>
<dbReference type="GO" id="GO:0003700">
    <property type="term" value="F:DNA-binding transcription factor activity"/>
    <property type="evidence" value="ECO:0007669"/>
    <property type="project" value="InterPro"/>
</dbReference>
<evidence type="ECO:0000313" key="7">
    <source>
        <dbReference type="Proteomes" id="UP000438106"/>
    </source>
</evidence>
<dbReference type="SMART" id="SM00418">
    <property type="entry name" value="HTH_ARSR"/>
    <property type="match status" value="1"/>
</dbReference>
<comment type="caution">
    <text evidence="6">The sequence shown here is derived from an EMBL/GenBank/DDBJ whole genome shotgun (WGS) entry which is preliminary data.</text>
</comment>
<accession>A0A7X3FQD4</accession>
<dbReference type="SUPFAM" id="SSF46785">
    <property type="entry name" value="Winged helix' DNA-binding domain"/>
    <property type="match status" value="1"/>
</dbReference>
<dbReference type="PANTHER" id="PTHR33154:SF33">
    <property type="entry name" value="TRANSCRIPTIONAL REPRESSOR SDPR"/>
    <property type="match status" value="1"/>
</dbReference>
<organism evidence="6 7">
    <name type="scientific">Devosia marina</name>
    <dbReference type="NCBI Taxonomy" id="2683198"/>
    <lineage>
        <taxon>Bacteria</taxon>
        <taxon>Pseudomonadati</taxon>
        <taxon>Pseudomonadota</taxon>
        <taxon>Alphaproteobacteria</taxon>
        <taxon>Hyphomicrobiales</taxon>
        <taxon>Devosiaceae</taxon>
        <taxon>Devosia</taxon>
    </lineage>
</organism>
<proteinExistence type="predicted"/>
<dbReference type="PRINTS" id="PR00778">
    <property type="entry name" value="HTHARSR"/>
</dbReference>
<dbReference type="Gene3D" id="1.10.10.10">
    <property type="entry name" value="Winged helix-like DNA-binding domain superfamily/Winged helix DNA-binding domain"/>
    <property type="match status" value="1"/>
</dbReference>
<evidence type="ECO:0000256" key="3">
    <source>
        <dbReference type="ARBA" id="ARBA00023163"/>
    </source>
</evidence>
<dbReference type="PROSITE" id="PS50987">
    <property type="entry name" value="HTH_ARSR_2"/>
    <property type="match status" value="1"/>
</dbReference>
<dbReference type="AlphaFoldDB" id="A0A7X3FQD4"/>
<dbReference type="CDD" id="cd00090">
    <property type="entry name" value="HTH_ARSR"/>
    <property type="match status" value="1"/>
</dbReference>
<dbReference type="NCBIfam" id="NF033788">
    <property type="entry name" value="HTH_metalloreg"/>
    <property type="match status" value="1"/>
</dbReference>
<dbReference type="InterPro" id="IPR011991">
    <property type="entry name" value="ArsR-like_HTH"/>
</dbReference>
<keyword evidence="1" id="KW-0805">Transcription regulation</keyword>
<dbReference type="InterPro" id="IPR036390">
    <property type="entry name" value="WH_DNA-bd_sf"/>
</dbReference>
<evidence type="ECO:0000259" key="5">
    <source>
        <dbReference type="PROSITE" id="PS50987"/>
    </source>
</evidence>
<dbReference type="Proteomes" id="UP000438106">
    <property type="component" value="Unassembled WGS sequence"/>
</dbReference>
<feature type="domain" description="HTH arsR-type" evidence="5">
    <location>
        <begin position="12"/>
        <end position="106"/>
    </location>
</feature>